<feature type="transmembrane region" description="Helical" evidence="1">
    <location>
        <begin position="150"/>
        <end position="171"/>
    </location>
</feature>
<feature type="transmembrane region" description="Helical" evidence="1">
    <location>
        <begin position="125"/>
        <end position="144"/>
    </location>
</feature>
<keyword evidence="1" id="KW-0472">Membrane</keyword>
<evidence type="ECO:0000313" key="2">
    <source>
        <dbReference type="EMBL" id="WOX25422.1"/>
    </source>
</evidence>
<gene>
    <name evidence="2" type="ORF">R2D22_30200</name>
</gene>
<keyword evidence="1" id="KW-0812">Transmembrane</keyword>
<evidence type="ECO:0008006" key="4">
    <source>
        <dbReference type="Google" id="ProtNLM"/>
    </source>
</evidence>
<keyword evidence="1" id="KW-1133">Transmembrane helix</keyword>
<feature type="transmembrane region" description="Helical" evidence="1">
    <location>
        <begin position="246"/>
        <end position="269"/>
    </location>
</feature>
<name>A0ABZ0M135_9ACTN</name>
<dbReference type="Proteomes" id="UP001301731">
    <property type="component" value="Chromosome"/>
</dbReference>
<accession>A0ABZ0M135</accession>
<sequence length="278" mass="29759">MSNTSSIPVLRGSRNTVLRVDGEELTLRQGKQEYGIPLAAVARVHARQRAVEVTLKAPEGTAPASHRVEGVSEAAAIAFADAVTALLPPAVEGAPAIDGAALVVTRAAEPESATPIETFWRRVKWILWGSVLAIVAMCVLVSFVAHPVLIVFALITGVIGFPFAGAVALLLPDHLDRWLLPRRGITVIADYAHGAVGPNGYLYGDLDGNTWKYVDRSGRLRIEVSYDPRNPGKAVRADGRGKWWEAFILGTAAAVALFFLFGFCALPFLGEELMGPTP</sequence>
<protein>
    <recommendedName>
        <fullName evidence="4">Integral membrane protein</fullName>
    </recommendedName>
</protein>
<evidence type="ECO:0000256" key="1">
    <source>
        <dbReference type="SAM" id="Phobius"/>
    </source>
</evidence>
<reference evidence="2 3" key="1">
    <citation type="submission" date="2023-10" db="EMBL/GenBank/DDBJ databases">
        <title>The genome sequence of Streptomyces sp. HUAS YS2.</title>
        <authorList>
            <person name="Mo P."/>
        </authorList>
    </citation>
    <scope>NUCLEOTIDE SEQUENCE [LARGE SCALE GENOMIC DNA]</scope>
    <source>
        <strain evidence="2 3">HUAS YS2</strain>
    </source>
</reference>
<keyword evidence="3" id="KW-1185">Reference proteome</keyword>
<dbReference type="RefSeq" id="WP_318107960.1">
    <property type="nucleotide sequence ID" value="NZ_CP137573.1"/>
</dbReference>
<dbReference type="EMBL" id="CP137573">
    <property type="protein sequence ID" value="WOX25422.1"/>
    <property type="molecule type" value="Genomic_DNA"/>
</dbReference>
<organism evidence="2 3">
    <name type="scientific">Streptomyces solicathayae</name>
    <dbReference type="NCBI Taxonomy" id="3081768"/>
    <lineage>
        <taxon>Bacteria</taxon>
        <taxon>Bacillati</taxon>
        <taxon>Actinomycetota</taxon>
        <taxon>Actinomycetes</taxon>
        <taxon>Kitasatosporales</taxon>
        <taxon>Streptomycetaceae</taxon>
        <taxon>Streptomyces</taxon>
    </lineage>
</organism>
<proteinExistence type="predicted"/>
<evidence type="ECO:0000313" key="3">
    <source>
        <dbReference type="Proteomes" id="UP001301731"/>
    </source>
</evidence>